<organism evidence="1 2">
    <name type="scientific">Zalaria obscura</name>
    <dbReference type="NCBI Taxonomy" id="2024903"/>
    <lineage>
        <taxon>Eukaryota</taxon>
        <taxon>Fungi</taxon>
        <taxon>Dikarya</taxon>
        <taxon>Ascomycota</taxon>
        <taxon>Pezizomycotina</taxon>
        <taxon>Dothideomycetes</taxon>
        <taxon>Dothideomycetidae</taxon>
        <taxon>Dothideales</taxon>
        <taxon>Zalariaceae</taxon>
        <taxon>Zalaria</taxon>
    </lineage>
</organism>
<evidence type="ECO:0000313" key="2">
    <source>
        <dbReference type="Proteomes" id="UP001320706"/>
    </source>
</evidence>
<sequence>MRWERKSYTHQVQRHSAAATNDDLRSPSVPGRWTRIRQSTRHAACYVYYRPLHGPKQPVCQPPLLARGKSLPEWTLSQARVTGAMPSLLPIVSSAHHLPLSDLVSCSS</sequence>
<evidence type="ECO:0000313" key="1">
    <source>
        <dbReference type="EMBL" id="KAK8198550.1"/>
    </source>
</evidence>
<comment type="caution">
    <text evidence="1">The sequence shown here is derived from an EMBL/GenBank/DDBJ whole genome shotgun (WGS) entry which is preliminary data.</text>
</comment>
<keyword evidence="2" id="KW-1185">Reference proteome</keyword>
<gene>
    <name evidence="1" type="ORF">M8818_006417</name>
</gene>
<reference evidence="1" key="1">
    <citation type="submission" date="2024-02" db="EMBL/GenBank/DDBJ databases">
        <title>Metagenome Assembled Genome of Zalaria obscura JY119.</title>
        <authorList>
            <person name="Vighnesh L."/>
            <person name="Jagadeeshwari U."/>
            <person name="Venkata Ramana C."/>
            <person name="Sasikala C."/>
        </authorList>
    </citation>
    <scope>NUCLEOTIDE SEQUENCE</scope>
    <source>
        <strain evidence="1">JY119</strain>
    </source>
</reference>
<dbReference type="Proteomes" id="UP001320706">
    <property type="component" value="Unassembled WGS sequence"/>
</dbReference>
<proteinExistence type="predicted"/>
<name>A0ACC3S5P7_9PEZI</name>
<dbReference type="EMBL" id="JAMKPW020000040">
    <property type="protein sequence ID" value="KAK8198550.1"/>
    <property type="molecule type" value="Genomic_DNA"/>
</dbReference>
<protein>
    <submittedName>
        <fullName evidence="1">Uncharacterized protein</fullName>
    </submittedName>
</protein>
<accession>A0ACC3S5P7</accession>